<dbReference type="AlphaFoldDB" id="A0AAE3JFG3"/>
<comment type="similarity">
    <text evidence="2 11">Belongs to the shikimate kinase family.</text>
</comment>
<evidence type="ECO:0000256" key="8">
    <source>
        <dbReference type="ARBA" id="ARBA00022840"/>
    </source>
</evidence>
<organism evidence="12 13">
    <name type="scientific">Hominifimenecus microfluidus</name>
    <dbReference type="NCBI Taxonomy" id="2885348"/>
    <lineage>
        <taxon>Bacteria</taxon>
        <taxon>Bacillati</taxon>
        <taxon>Bacillota</taxon>
        <taxon>Clostridia</taxon>
        <taxon>Lachnospirales</taxon>
        <taxon>Lachnospiraceae</taxon>
        <taxon>Hominifimenecus</taxon>
    </lineage>
</organism>
<dbReference type="Proteomes" id="UP001198182">
    <property type="component" value="Unassembled WGS sequence"/>
</dbReference>
<comment type="subcellular location">
    <subcellularLocation>
        <location evidence="11">Cytoplasm</location>
    </subcellularLocation>
</comment>
<evidence type="ECO:0000256" key="4">
    <source>
        <dbReference type="ARBA" id="ARBA00022605"/>
    </source>
</evidence>
<gene>
    <name evidence="11" type="primary">aroK</name>
    <name evidence="12" type="ORF">LKD81_06790</name>
</gene>
<evidence type="ECO:0000256" key="7">
    <source>
        <dbReference type="ARBA" id="ARBA00022777"/>
    </source>
</evidence>
<dbReference type="EMBL" id="JAJEQR010000015">
    <property type="protein sequence ID" value="MCC2230707.1"/>
    <property type="molecule type" value="Genomic_DNA"/>
</dbReference>
<comment type="cofactor">
    <cofactor evidence="11">
        <name>Mg(2+)</name>
        <dbReference type="ChEBI" id="CHEBI:18420"/>
    </cofactor>
    <text evidence="11">Binds 1 Mg(2+) ion per subunit.</text>
</comment>
<keyword evidence="5 11" id="KW-0808">Transferase</keyword>
<dbReference type="InterPro" id="IPR023000">
    <property type="entry name" value="Shikimate_kinase_CS"/>
</dbReference>
<comment type="caution">
    <text evidence="11">Lacks conserved residue(s) required for the propagation of feature annotation.</text>
</comment>
<proteinExistence type="inferred from homology"/>
<dbReference type="GO" id="GO:0000287">
    <property type="term" value="F:magnesium ion binding"/>
    <property type="evidence" value="ECO:0007669"/>
    <property type="project" value="UniProtKB-UniRule"/>
</dbReference>
<dbReference type="RefSeq" id="WP_308453344.1">
    <property type="nucleotide sequence ID" value="NZ_JAJEQR010000015.1"/>
</dbReference>
<keyword evidence="9 11" id="KW-0057">Aromatic amino acid biosynthesis</keyword>
<keyword evidence="11" id="KW-0460">Magnesium</keyword>
<evidence type="ECO:0000313" key="13">
    <source>
        <dbReference type="Proteomes" id="UP001198182"/>
    </source>
</evidence>
<keyword evidence="13" id="KW-1185">Reference proteome</keyword>
<comment type="pathway">
    <text evidence="1 11">Metabolic intermediate biosynthesis; chorismate biosynthesis; chorismate from D-erythrose 4-phosphate and phosphoenolpyruvate: step 5/7.</text>
</comment>
<keyword evidence="6 11" id="KW-0547">Nucleotide-binding</keyword>
<evidence type="ECO:0000256" key="11">
    <source>
        <dbReference type="HAMAP-Rule" id="MF_00109"/>
    </source>
</evidence>
<dbReference type="InterPro" id="IPR000623">
    <property type="entry name" value="Shikimate_kinase/TSH1"/>
</dbReference>
<feature type="binding site" evidence="11">
    <location>
        <position position="140"/>
    </location>
    <ligand>
        <name>substrate</name>
    </ligand>
</feature>
<dbReference type="SUPFAM" id="SSF52540">
    <property type="entry name" value="P-loop containing nucleoside triphosphate hydrolases"/>
    <property type="match status" value="1"/>
</dbReference>
<feature type="binding site" evidence="11">
    <location>
        <position position="121"/>
    </location>
    <ligand>
        <name>ATP</name>
        <dbReference type="ChEBI" id="CHEBI:30616"/>
    </ligand>
</feature>
<feature type="binding site" evidence="11">
    <location>
        <begin position="15"/>
        <end position="20"/>
    </location>
    <ligand>
        <name>ATP</name>
        <dbReference type="ChEBI" id="CHEBI:30616"/>
    </ligand>
</feature>
<reference evidence="12" key="1">
    <citation type="submission" date="2021-10" db="EMBL/GenBank/DDBJ databases">
        <title>Anaerobic single-cell dispensing facilitates the cultivation of human gut bacteria.</title>
        <authorList>
            <person name="Afrizal A."/>
        </authorList>
    </citation>
    <scope>NUCLEOTIDE SEQUENCE</scope>
    <source>
        <strain evidence="12">CLA-AA-H215</strain>
    </source>
</reference>
<feature type="binding site" evidence="11">
    <location>
        <position position="83"/>
    </location>
    <ligand>
        <name>substrate</name>
    </ligand>
</feature>
<sequence length="174" mass="19714">MSKVNRHIYLIGFMGCGKTSVSIAMNQLYGKNIVEVDDRIIAKEGRSINQIFAESGENYFRDLETEMLKELADEDNIIVSCGGGMVLREENRRLMKENGVIIWLDATPETILDRVKDDDSRPNLKGKKNVKDIKALKNKRADAYAEAADIKVDTDGKTIREVAKEIYESVNRTR</sequence>
<dbReference type="HAMAP" id="MF_00109">
    <property type="entry name" value="Shikimate_kinase"/>
    <property type="match status" value="1"/>
</dbReference>
<evidence type="ECO:0000256" key="6">
    <source>
        <dbReference type="ARBA" id="ARBA00022741"/>
    </source>
</evidence>
<dbReference type="GO" id="GO:0009073">
    <property type="term" value="P:aromatic amino acid family biosynthetic process"/>
    <property type="evidence" value="ECO:0007669"/>
    <property type="project" value="UniProtKB-KW"/>
</dbReference>
<evidence type="ECO:0000256" key="9">
    <source>
        <dbReference type="ARBA" id="ARBA00023141"/>
    </source>
</evidence>
<dbReference type="EC" id="2.7.1.71" evidence="3 11"/>
<keyword evidence="8 11" id="KW-0067">ATP-binding</keyword>
<dbReference type="InterPro" id="IPR027417">
    <property type="entry name" value="P-loop_NTPase"/>
</dbReference>
<dbReference type="GO" id="GO:0008652">
    <property type="term" value="P:amino acid biosynthetic process"/>
    <property type="evidence" value="ECO:0007669"/>
    <property type="project" value="UniProtKB-KW"/>
</dbReference>
<feature type="binding site" evidence="11">
    <location>
        <position position="19"/>
    </location>
    <ligand>
        <name>Mg(2+)</name>
        <dbReference type="ChEBI" id="CHEBI:18420"/>
    </ligand>
</feature>
<evidence type="ECO:0000256" key="2">
    <source>
        <dbReference type="ARBA" id="ARBA00006997"/>
    </source>
</evidence>
<feature type="binding site" evidence="11">
    <location>
        <position position="37"/>
    </location>
    <ligand>
        <name>substrate</name>
    </ligand>
</feature>
<accession>A0AAE3JFG3</accession>
<evidence type="ECO:0000256" key="10">
    <source>
        <dbReference type="ARBA" id="ARBA00048567"/>
    </source>
</evidence>
<evidence type="ECO:0000256" key="1">
    <source>
        <dbReference type="ARBA" id="ARBA00004842"/>
    </source>
</evidence>
<evidence type="ECO:0000256" key="5">
    <source>
        <dbReference type="ARBA" id="ARBA00022679"/>
    </source>
</evidence>
<keyword evidence="11" id="KW-0479">Metal-binding</keyword>
<keyword evidence="4 11" id="KW-0028">Amino-acid biosynthesis</keyword>
<dbReference type="PROSITE" id="PS01128">
    <property type="entry name" value="SHIKIMATE_KINASE"/>
    <property type="match status" value="1"/>
</dbReference>
<comment type="caution">
    <text evidence="12">The sequence shown here is derived from an EMBL/GenBank/DDBJ whole genome shotgun (WGS) entry which is preliminary data.</text>
</comment>
<dbReference type="Pfam" id="PF01202">
    <property type="entry name" value="SKI"/>
    <property type="match status" value="1"/>
</dbReference>
<dbReference type="InterPro" id="IPR031322">
    <property type="entry name" value="Shikimate/glucono_kinase"/>
</dbReference>
<keyword evidence="7 11" id="KW-0418">Kinase</keyword>
<evidence type="ECO:0000313" key="12">
    <source>
        <dbReference type="EMBL" id="MCC2230707.1"/>
    </source>
</evidence>
<name>A0AAE3JFG3_9FIRM</name>
<comment type="function">
    <text evidence="11">Catalyzes the specific phosphorylation of the 3-hydroxyl group of shikimic acid using ATP as a cosubstrate.</text>
</comment>
<dbReference type="GO" id="GO:0005524">
    <property type="term" value="F:ATP binding"/>
    <property type="evidence" value="ECO:0007669"/>
    <property type="project" value="UniProtKB-UniRule"/>
</dbReference>
<dbReference type="GO" id="GO:0004765">
    <property type="term" value="F:shikimate kinase activity"/>
    <property type="evidence" value="ECO:0007669"/>
    <property type="project" value="UniProtKB-UniRule"/>
</dbReference>
<dbReference type="GO" id="GO:0005829">
    <property type="term" value="C:cytosol"/>
    <property type="evidence" value="ECO:0007669"/>
    <property type="project" value="TreeGrafter"/>
</dbReference>
<keyword evidence="11" id="KW-0963">Cytoplasm</keyword>
<feature type="binding site" evidence="11">
    <location>
        <position position="61"/>
    </location>
    <ligand>
        <name>substrate</name>
    </ligand>
</feature>
<dbReference type="PANTHER" id="PTHR21087:SF16">
    <property type="entry name" value="SHIKIMATE KINASE 1, CHLOROPLASTIC"/>
    <property type="match status" value="1"/>
</dbReference>
<protein>
    <recommendedName>
        <fullName evidence="3 11">Shikimate kinase</fullName>
        <shortName evidence="11">SK</shortName>
        <ecNumber evidence="3 11">2.7.1.71</ecNumber>
    </recommendedName>
</protein>
<dbReference type="Gene3D" id="3.40.50.300">
    <property type="entry name" value="P-loop containing nucleotide triphosphate hydrolases"/>
    <property type="match status" value="1"/>
</dbReference>
<dbReference type="CDD" id="cd00464">
    <property type="entry name" value="SK"/>
    <property type="match status" value="1"/>
</dbReference>
<dbReference type="PANTHER" id="PTHR21087">
    <property type="entry name" value="SHIKIMATE KINASE"/>
    <property type="match status" value="1"/>
</dbReference>
<evidence type="ECO:0000256" key="3">
    <source>
        <dbReference type="ARBA" id="ARBA00012154"/>
    </source>
</evidence>
<comment type="subunit">
    <text evidence="11">Monomer.</text>
</comment>
<dbReference type="PRINTS" id="PR01100">
    <property type="entry name" value="SHIKIMTKNASE"/>
</dbReference>
<comment type="catalytic activity">
    <reaction evidence="10 11">
        <text>shikimate + ATP = 3-phosphoshikimate + ADP + H(+)</text>
        <dbReference type="Rhea" id="RHEA:13121"/>
        <dbReference type="ChEBI" id="CHEBI:15378"/>
        <dbReference type="ChEBI" id="CHEBI:30616"/>
        <dbReference type="ChEBI" id="CHEBI:36208"/>
        <dbReference type="ChEBI" id="CHEBI:145989"/>
        <dbReference type="ChEBI" id="CHEBI:456216"/>
        <dbReference type="EC" id="2.7.1.71"/>
    </reaction>
</comment>
<dbReference type="GO" id="GO:0009423">
    <property type="term" value="P:chorismate biosynthetic process"/>
    <property type="evidence" value="ECO:0007669"/>
    <property type="project" value="UniProtKB-UniRule"/>
</dbReference>